<feature type="domain" description="FAD-binding PCMH-type" evidence="5">
    <location>
        <begin position="55"/>
        <end position="227"/>
    </location>
</feature>
<evidence type="ECO:0000256" key="2">
    <source>
        <dbReference type="ARBA" id="ARBA00022630"/>
    </source>
</evidence>
<dbReference type="InterPro" id="IPR016166">
    <property type="entry name" value="FAD-bd_PCMH"/>
</dbReference>
<gene>
    <name evidence="6" type="ORF">SACC_21140</name>
</gene>
<evidence type="ECO:0000259" key="5">
    <source>
        <dbReference type="PROSITE" id="PS51387"/>
    </source>
</evidence>
<dbReference type="PANTHER" id="PTHR42934">
    <property type="entry name" value="GLYCOLATE OXIDASE SUBUNIT GLCD"/>
    <property type="match status" value="1"/>
</dbReference>
<keyword evidence="2" id="KW-0285">Flavoprotein</keyword>
<proteinExistence type="predicted"/>
<dbReference type="AlphaFoldDB" id="A0AAQ4CTG6"/>
<protein>
    <submittedName>
        <fullName evidence="6">FAD-binding oxidoreductase</fullName>
    </submittedName>
</protein>
<dbReference type="InterPro" id="IPR036318">
    <property type="entry name" value="FAD-bd_PCMH-like_sf"/>
</dbReference>
<dbReference type="InterPro" id="IPR016171">
    <property type="entry name" value="Vanillyl_alc_oxidase_C-sub2"/>
</dbReference>
<dbReference type="InterPro" id="IPR006094">
    <property type="entry name" value="Oxid_FAD_bind_N"/>
</dbReference>
<keyword evidence="3" id="KW-0274">FAD</keyword>
<dbReference type="EMBL" id="AP025226">
    <property type="protein sequence ID" value="BDB99097.1"/>
    <property type="molecule type" value="Genomic_DNA"/>
</dbReference>
<name>A0AAQ4CTG6_9CREN</name>
<evidence type="ECO:0000313" key="7">
    <source>
        <dbReference type="Proteomes" id="UP001319921"/>
    </source>
</evidence>
<evidence type="ECO:0000313" key="6">
    <source>
        <dbReference type="EMBL" id="BDB99097.1"/>
    </source>
</evidence>
<dbReference type="Pfam" id="PF01565">
    <property type="entry name" value="FAD_binding_4"/>
    <property type="match status" value="1"/>
</dbReference>
<dbReference type="PANTHER" id="PTHR42934:SF1">
    <property type="entry name" value="GLYCOLATE OXIDASE SUBUNIT GLCD"/>
    <property type="match status" value="1"/>
</dbReference>
<dbReference type="GO" id="GO:0071949">
    <property type="term" value="F:FAD binding"/>
    <property type="evidence" value="ECO:0007669"/>
    <property type="project" value="InterPro"/>
</dbReference>
<dbReference type="Gene3D" id="3.30.70.2740">
    <property type="match status" value="1"/>
</dbReference>
<dbReference type="InterPro" id="IPR051914">
    <property type="entry name" value="FAD-linked_OxidoTrans_Type4"/>
</dbReference>
<evidence type="ECO:0000256" key="1">
    <source>
        <dbReference type="ARBA" id="ARBA00001974"/>
    </source>
</evidence>
<dbReference type="SUPFAM" id="SSF55103">
    <property type="entry name" value="FAD-linked oxidases, C-terminal domain"/>
    <property type="match status" value="1"/>
</dbReference>
<accession>A0AAQ4CTG6</accession>
<dbReference type="InterPro" id="IPR004113">
    <property type="entry name" value="FAD-bd_oxidored_4_C"/>
</dbReference>
<sequence length="491" mass="54631">MFIYFKLNSIIIIYKLWLKIIIVMLIDRLKEVVGEEWVITGEDTELYSYPAFIPLKVNPPIVVLPGNEEEVIELVNLLNENNVKYLVRGSGTSLSGSTTPTQGEVVISLTRLNKIYSFEGYEITVGPGLANFMINKFLSTSNLFYAPDPSSYVVSSIGGNISHDSGGMHTPKYGTTFDSVVKLKVLLPDGSVDEIGGSNFFDPTSIFVGAEGTLGIILRATLRLFPRPEKSKTLMASFNSIEDAARAVINVFRCGVTPAAMEFLDKNSIIAIENTQYKANYPITEAILLIELDGYSENVEEEELRVIKAIRESKGEIHVPKDEEEKNRWWWGRKGAFPSFAYYSPAYLTLDANVPRSALPTILKFIYDISKKYGLPVANSFHAGDGTLHPLIGFNPKNVDETINAIKAAEEITKFAIKLGGVPSGEHGIGIEKIKFMKLYYSEDDLEVMRRIRNSFDVKGLLNRCKLIPPSKGEICNVVNKIHSHLLEGDI</sequence>
<dbReference type="Proteomes" id="UP001319921">
    <property type="component" value="Chromosome"/>
</dbReference>
<dbReference type="SUPFAM" id="SSF56176">
    <property type="entry name" value="FAD-binding/transporter-associated domain-like"/>
    <property type="match status" value="1"/>
</dbReference>
<organism evidence="6 7">
    <name type="scientific">Saccharolobus caldissimus</name>
    <dbReference type="NCBI Taxonomy" id="1702097"/>
    <lineage>
        <taxon>Archaea</taxon>
        <taxon>Thermoproteota</taxon>
        <taxon>Thermoprotei</taxon>
        <taxon>Sulfolobales</taxon>
        <taxon>Sulfolobaceae</taxon>
        <taxon>Saccharolobus</taxon>
    </lineage>
</organism>
<dbReference type="PROSITE" id="PS51387">
    <property type="entry name" value="FAD_PCMH"/>
    <property type="match status" value="1"/>
</dbReference>
<comment type="cofactor">
    <cofactor evidence="1">
        <name>FAD</name>
        <dbReference type="ChEBI" id="CHEBI:57692"/>
    </cofactor>
</comment>
<evidence type="ECO:0000256" key="4">
    <source>
        <dbReference type="ARBA" id="ARBA00023002"/>
    </source>
</evidence>
<dbReference type="InterPro" id="IPR016164">
    <property type="entry name" value="FAD-linked_Oxase-like_C"/>
</dbReference>
<dbReference type="Gene3D" id="3.30.465.10">
    <property type="match status" value="1"/>
</dbReference>
<keyword evidence="7" id="KW-1185">Reference proteome</keyword>
<dbReference type="KEGG" id="scas:SACC_21140"/>
<reference evidence="6 7" key="1">
    <citation type="journal article" date="2022" name="Microbiol. Resour. Announc.">
        <title>Complete Genome Sequence of the Hyperthermophilic and Acidophilic Archaeon Saccharolobus caldissimus Strain HS-3T.</title>
        <authorList>
            <person name="Sakai H.D."/>
            <person name="Kurosawa N."/>
        </authorList>
    </citation>
    <scope>NUCLEOTIDE SEQUENCE [LARGE SCALE GENOMIC DNA]</scope>
    <source>
        <strain evidence="6 7">JCM32116</strain>
    </source>
</reference>
<dbReference type="Pfam" id="PF02913">
    <property type="entry name" value="FAD-oxidase_C"/>
    <property type="match status" value="1"/>
</dbReference>
<dbReference type="InterPro" id="IPR016169">
    <property type="entry name" value="FAD-bd_PCMH_sub2"/>
</dbReference>
<evidence type="ECO:0000256" key="3">
    <source>
        <dbReference type="ARBA" id="ARBA00022827"/>
    </source>
</evidence>
<dbReference type="Gene3D" id="1.10.45.10">
    <property type="entry name" value="Vanillyl-alcohol Oxidase, Chain A, domain 4"/>
    <property type="match status" value="1"/>
</dbReference>
<keyword evidence="4" id="KW-0560">Oxidoreductase</keyword>
<dbReference type="GO" id="GO:0016491">
    <property type="term" value="F:oxidoreductase activity"/>
    <property type="evidence" value="ECO:0007669"/>
    <property type="project" value="UniProtKB-KW"/>
</dbReference>